<dbReference type="InParanoid" id="F4R381"/>
<evidence type="ECO:0000313" key="3">
    <source>
        <dbReference type="Proteomes" id="UP000001072"/>
    </source>
</evidence>
<dbReference type="RefSeq" id="XP_007403520.1">
    <property type="nucleotide sequence ID" value="XM_007403458.1"/>
</dbReference>
<dbReference type="EMBL" id="GL883090">
    <property type="protein sequence ID" value="EGG12582.1"/>
    <property type="molecule type" value="Genomic_DNA"/>
</dbReference>
<protein>
    <submittedName>
        <fullName evidence="2">Uncharacterized protein</fullName>
    </submittedName>
</protein>
<dbReference type="HOGENOM" id="CLU_739826_0_0_1"/>
<dbReference type="OrthoDB" id="2506374at2759"/>
<evidence type="ECO:0000313" key="2">
    <source>
        <dbReference type="EMBL" id="EGG12582.1"/>
    </source>
</evidence>
<proteinExistence type="predicted"/>
<dbReference type="AlphaFoldDB" id="F4R381"/>
<feature type="compositionally biased region" description="Acidic residues" evidence="1">
    <location>
        <begin position="343"/>
        <end position="374"/>
    </location>
</feature>
<dbReference type="VEuPathDB" id="FungiDB:MELLADRAFT_86740"/>
<keyword evidence="3" id="KW-1185">Reference proteome</keyword>
<accession>F4R381</accession>
<feature type="compositionally biased region" description="Basic residues" evidence="1">
    <location>
        <begin position="276"/>
        <end position="288"/>
    </location>
</feature>
<dbReference type="GeneID" id="18934286"/>
<gene>
    <name evidence="2" type="ORF">MELLADRAFT_86740</name>
</gene>
<feature type="region of interest" description="Disordered" evidence="1">
    <location>
        <begin position="327"/>
        <end position="374"/>
    </location>
</feature>
<sequence>MSIDTGDTGVKDPLFFALAGLPDFSQISDEPFEDDDEEFITTRNKDPESQVLVPKIHPLSEAEEQKYRPLFNKLVDVDKVHKNLRKPDKTESTATLQRKSLAAFRSAHHDFATVCQRFHIHYHLTAVSCDIDDGWEQAFSTNKTFSEWANKNLKFSTKFKLYVHGKEVAQEIEKKPPQPVDARRGELTRELNRLMGEHMPGKVFPKSDDPASIIRDKGWPIRLVLSRPASSLLPEELESGFRCCDDSQKKRWLSDIKEGHFFIEKIPPSELPPKQKTTKKNPANKRNLKLLPKPQRPLLRSLKALKINQSVILIILKQPWVKATLKQKLSSKKSAKETRVNSEEEEESTEGSEEEEEDPTHDLSDSEPESDSDA</sequence>
<dbReference type="KEGG" id="mlr:MELLADRAFT_86740"/>
<reference evidence="3" key="1">
    <citation type="journal article" date="2011" name="Proc. Natl. Acad. Sci. U.S.A.">
        <title>Obligate biotrophy features unraveled by the genomic analysis of rust fungi.</title>
        <authorList>
            <person name="Duplessis S."/>
            <person name="Cuomo C.A."/>
            <person name="Lin Y.-C."/>
            <person name="Aerts A."/>
            <person name="Tisserant E."/>
            <person name="Veneault-Fourrey C."/>
            <person name="Joly D.L."/>
            <person name="Hacquard S."/>
            <person name="Amselem J."/>
            <person name="Cantarel B.L."/>
            <person name="Chiu R."/>
            <person name="Coutinho P.M."/>
            <person name="Feau N."/>
            <person name="Field M."/>
            <person name="Frey P."/>
            <person name="Gelhaye E."/>
            <person name="Goldberg J."/>
            <person name="Grabherr M.G."/>
            <person name="Kodira C.D."/>
            <person name="Kohler A."/>
            <person name="Kuees U."/>
            <person name="Lindquist E.A."/>
            <person name="Lucas S.M."/>
            <person name="Mago R."/>
            <person name="Mauceli E."/>
            <person name="Morin E."/>
            <person name="Murat C."/>
            <person name="Pangilinan J.L."/>
            <person name="Park R."/>
            <person name="Pearson M."/>
            <person name="Quesneville H."/>
            <person name="Rouhier N."/>
            <person name="Sakthikumar S."/>
            <person name="Salamov A.A."/>
            <person name="Schmutz J."/>
            <person name="Selles B."/>
            <person name="Shapiro H."/>
            <person name="Tanguay P."/>
            <person name="Tuskan G.A."/>
            <person name="Henrissat B."/>
            <person name="Van de Peer Y."/>
            <person name="Rouze P."/>
            <person name="Ellis J.G."/>
            <person name="Dodds P.N."/>
            <person name="Schein J.E."/>
            <person name="Zhong S."/>
            <person name="Hamelin R.C."/>
            <person name="Grigoriev I.V."/>
            <person name="Szabo L.J."/>
            <person name="Martin F."/>
        </authorList>
    </citation>
    <scope>NUCLEOTIDE SEQUENCE [LARGE SCALE GENOMIC DNA]</scope>
    <source>
        <strain evidence="3">98AG31 / pathotype 3-4-7</strain>
    </source>
</reference>
<organism evidence="3">
    <name type="scientific">Melampsora larici-populina (strain 98AG31 / pathotype 3-4-7)</name>
    <name type="common">Poplar leaf rust fungus</name>
    <dbReference type="NCBI Taxonomy" id="747676"/>
    <lineage>
        <taxon>Eukaryota</taxon>
        <taxon>Fungi</taxon>
        <taxon>Dikarya</taxon>
        <taxon>Basidiomycota</taxon>
        <taxon>Pucciniomycotina</taxon>
        <taxon>Pucciniomycetes</taxon>
        <taxon>Pucciniales</taxon>
        <taxon>Melampsoraceae</taxon>
        <taxon>Melampsora</taxon>
    </lineage>
</organism>
<feature type="region of interest" description="Disordered" evidence="1">
    <location>
        <begin position="266"/>
        <end position="288"/>
    </location>
</feature>
<name>F4R381_MELLP</name>
<dbReference type="Proteomes" id="UP000001072">
    <property type="component" value="Unassembled WGS sequence"/>
</dbReference>
<evidence type="ECO:0000256" key="1">
    <source>
        <dbReference type="SAM" id="MobiDB-lite"/>
    </source>
</evidence>